<evidence type="ECO:0000313" key="3">
    <source>
        <dbReference type="Proteomes" id="UP000321258"/>
    </source>
</evidence>
<dbReference type="InterPro" id="IPR034074">
    <property type="entry name" value="Y4bN_pept_dom"/>
</dbReference>
<dbReference type="SUPFAM" id="SSF52743">
    <property type="entry name" value="Subtilisin-like"/>
    <property type="match status" value="1"/>
</dbReference>
<reference evidence="2 3" key="1">
    <citation type="submission" date="2019-07" db="EMBL/GenBank/DDBJ databases">
        <title>Whole genome shotgun sequence of Methylobacterium haplocladii NBRC 107714.</title>
        <authorList>
            <person name="Hosoyama A."/>
            <person name="Uohara A."/>
            <person name="Ohji S."/>
            <person name="Ichikawa N."/>
        </authorList>
    </citation>
    <scope>NUCLEOTIDE SEQUENCE [LARGE SCALE GENOMIC DNA]</scope>
    <source>
        <strain evidence="2 3">NBRC 107714</strain>
    </source>
</reference>
<organism evidence="2 3">
    <name type="scientific">Methylobacterium haplocladii</name>
    <dbReference type="NCBI Taxonomy" id="1176176"/>
    <lineage>
        <taxon>Bacteria</taxon>
        <taxon>Pseudomonadati</taxon>
        <taxon>Pseudomonadota</taxon>
        <taxon>Alphaproteobacteria</taxon>
        <taxon>Hyphomicrobiales</taxon>
        <taxon>Methylobacteriaceae</taxon>
        <taxon>Methylobacterium</taxon>
    </lineage>
</organism>
<dbReference type="GO" id="GO:0004252">
    <property type="term" value="F:serine-type endopeptidase activity"/>
    <property type="evidence" value="ECO:0007669"/>
    <property type="project" value="InterPro"/>
</dbReference>
<dbReference type="AlphaFoldDB" id="A0A512IUW7"/>
<keyword evidence="3" id="KW-1185">Reference proteome</keyword>
<dbReference type="Proteomes" id="UP000321258">
    <property type="component" value="Unassembled WGS sequence"/>
</dbReference>
<proteinExistence type="predicted"/>
<comment type="caution">
    <text evidence="2">The sequence shown here is derived from an EMBL/GenBank/DDBJ whole genome shotgun (WGS) entry which is preliminary data.</text>
</comment>
<dbReference type="InterPro" id="IPR036852">
    <property type="entry name" value="Peptidase_S8/S53_dom_sf"/>
</dbReference>
<accession>A0A512IUW7</accession>
<dbReference type="Gene3D" id="3.40.50.200">
    <property type="entry name" value="Peptidase S8/S53 domain"/>
    <property type="match status" value="1"/>
</dbReference>
<dbReference type="RefSeq" id="WP_170249357.1">
    <property type="nucleotide sequence ID" value="NZ_BJZT01000044.1"/>
</dbReference>
<dbReference type="CDD" id="cd04847">
    <property type="entry name" value="Peptidases_S8_Subtilisin_like_2"/>
    <property type="match status" value="1"/>
</dbReference>
<name>A0A512IUW7_9HYPH</name>
<protein>
    <recommendedName>
        <fullName evidence="1">Peptidase S8/S53 domain-containing protein</fullName>
    </recommendedName>
</protein>
<dbReference type="Pfam" id="PF00082">
    <property type="entry name" value="Peptidase_S8"/>
    <property type="match status" value="1"/>
</dbReference>
<sequence length="802" mass="86989">MDPAAVAPERALVFEVLGPVKAFADAAAQSGFDWLAEDYLSEIQASGLEAEEEAEDAGGDSEDDDKSTSLLYLTMPTIEGLKRLLAWWKRYTAGEDAPSDVAKRWWNLFGYLSEVRVWGPQDRVDPSLAPYVQNLLENDPKGPIKVEFDLWFVGPKERQETALENLAKLLASENAEILDHESIPEIRYHGVLVKLPAEVAREVAERNGALAAAPMVMTIRPQSLSAFITPSTAPSAKQTRPVPAAPDPRPALAVLLDGYPVQGHDLLRNRIDIEEVDVTGAQAPVASRFHGTAMASLILHGDLADQQASFDRVLKVVPILAAPQGAHLESTPSDKLPLAMVYRAVKALVGQNGLAPEAILFNHSICDVSAPFVRRPSAWAKLLDHLSHQHRILFVVSAGNVHASIPLGAYDDHAAFQSADPIARAVEILRGIEAAKGTRGILSPAEAVNVVTVGALHSDGSGNCPAPHVDPFGYPAANICSAVGLGVNRSVKPDVVLPGGRQIARPVPHGSGFAFAGDEIEEMGTQTAAPDIYGATLDYVRRSTGTSNAAALATRSGILVAETLEDLVAQSGQNLHGLRTRAVMLKTLLMHGCGWGDVGRLLDQAYPPPEAKRGRRRRETITRFLGFGQPDVSKVLEGDANRITLLADDMIAAEQLHEYRLPVPQDLLNSRELRRITMTLTWCTPIHPATTTYRGVTLDLVDENGKRKFWDAVSPKIQPHPDDCRRGTTFHRVYEGTKKIKAIPSGGLFLGVQARGLHDDFATTPIPYALAVSIEVGQNVRADIYADVRSRARVQVRQRERV</sequence>
<evidence type="ECO:0000313" key="2">
    <source>
        <dbReference type="EMBL" id="GEP01500.1"/>
    </source>
</evidence>
<feature type="domain" description="Peptidase S8/S53" evidence="1">
    <location>
        <begin position="275"/>
        <end position="591"/>
    </location>
</feature>
<dbReference type="GO" id="GO:0006508">
    <property type="term" value="P:proteolysis"/>
    <property type="evidence" value="ECO:0007669"/>
    <property type="project" value="InterPro"/>
</dbReference>
<gene>
    <name evidence="2" type="ORF">MHA02_38870</name>
</gene>
<dbReference type="InterPro" id="IPR000209">
    <property type="entry name" value="Peptidase_S8/S53_dom"/>
</dbReference>
<evidence type="ECO:0000259" key="1">
    <source>
        <dbReference type="Pfam" id="PF00082"/>
    </source>
</evidence>
<dbReference type="EMBL" id="BJZT01000044">
    <property type="protein sequence ID" value="GEP01500.1"/>
    <property type="molecule type" value="Genomic_DNA"/>
</dbReference>